<dbReference type="InterPro" id="IPR023631">
    <property type="entry name" value="Amidase_dom"/>
</dbReference>
<accession>A0ABW0V9B5</accession>
<dbReference type="Proteomes" id="UP001596066">
    <property type="component" value="Unassembled WGS sequence"/>
</dbReference>
<comment type="caution">
    <text evidence="3">The sequence shown here is derived from an EMBL/GenBank/DDBJ whole genome shotgun (WGS) entry which is preliminary data.</text>
</comment>
<dbReference type="PANTHER" id="PTHR11895">
    <property type="entry name" value="TRANSAMIDASE"/>
    <property type="match status" value="1"/>
</dbReference>
<keyword evidence="4" id="KW-1185">Reference proteome</keyword>
<feature type="domain" description="Amidase" evidence="2">
    <location>
        <begin position="25"/>
        <end position="455"/>
    </location>
</feature>
<evidence type="ECO:0000256" key="1">
    <source>
        <dbReference type="ARBA" id="ARBA00009199"/>
    </source>
</evidence>
<proteinExistence type="inferred from homology"/>
<dbReference type="PROSITE" id="PS00571">
    <property type="entry name" value="AMIDASES"/>
    <property type="match status" value="1"/>
</dbReference>
<reference evidence="4" key="1">
    <citation type="journal article" date="2019" name="Int. J. Syst. Evol. Microbiol.">
        <title>The Global Catalogue of Microorganisms (GCM) 10K type strain sequencing project: providing services to taxonomists for standard genome sequencing and annotation.</title>
        <authorList>
            <consortium name="The Broad Institute Genomics Platform"/>
            <consortium name="The Broad Institute Genome Sequencing Center for Infectious Disease"/>
            <person name="Wu L."/>
            <person name="Ma J."/>
        </authorList>
    </citation>
    <scope>NUCLEOTIDE SEQUENCE [LARGE SCALE GENOMIC DNA]</scope>
    <source>
        <strain evidence="4">CGMCC 4.1622</strain>
    </source>
</reference>
<dbReference type="EMBL" id="JBHSOC010000011">
    <property type="protein sequence ID" value="MFC5641477.1"/>
    <property type="molecule type" value="Genomic_DNA"/>
</dbReference>
<name>A0ABW0V9B5_9ACTN</name>
<dbReference type="InterPro" id="IPR036928">
    <property type="entry name" value="AS_sf"/>
</dbReference>
<organism evidence="3 4">
    <name type="scientific">Kitasatospora cinereorecta</name>
    <dbReference type="NCBI Taxonomy" id="285560"/>
    <lineage>
        <taxon>Bacteria</taxon>
        <taxon>Bacillati</taxon>
        <taxon>Actinomycetota</taxon>
        <taxon>Actinomycetes</taxon>
        <taxon>Kitasatosporales</taxon>
        <taxon>Streptomycetaceae</taxon>
        <taxon>Kitasatospora</taxon>
    </lineage>
</organism>
<sequence length="476" mass="49447">MTDLHELTAVEQAAAVRSGAVSPVELTEHYLSRIERLDATVGAYTTVMAEQALAAAARAEREAAAARRDGTALPPLHGVTVAVKDLVQVEDVRWTLGSKVHTDQVADADDHVVTRLREAGTVLIGKTNTPEFALPCYTENEIGPPTRNPWDLDRSPGGSSGGSAAAVAAGLAALAHGTDAGGSIRIPASACGLVGLKPSRGRISNGPLDHDITGLSVHGPLARTVADAAALLDAMAGVMPGDAYTAPALPPGETFLDQAGRDPGTLRIAALPGPMVPGAVLHPDCAEAYRRATALLEAAGHTVTEIEMPPDPDLVDTFQLVWSVAAAGRQVEEEEEPLLTPFTRHLRERGRTTGGLDLAGGLAAFRGVGQLFADLFFSAYDAVLTPTLAQPPALTGAFCTGDPAADYAAMSNFMPYTPLYNITGLPAVSLPLHWNAEGLPIGVMLGTRYGDEATLIALAAQLEAAAGPSDRRPGLW</sequence>
<dbReference type="PANTHER" id="PTHR11895:SF7">
    <property type="entry name" value="GLUTAMYL-TRNA(GLN) AMIDOTRANSFERASE SUBUNIT A, MITOCHONDRIAL"/>
    <property type="match status" value="1"/>
</dbReference>
<dbReference type="RefSeq" id="WP_346143616.1">
    <property type="nucleotide sequence ID" value="NZ_BAAAUA010000013.1"/>
</dbReference>
<dbReference type="Gene3D" id="3.90.1300.10">
    <property type="entry name" value="Amidase signature (AS) domain"/>
    <property type="match status" value="1"/>
</dbReference>
<gene>
    <name evidence="3" type="ORF">ACFPZF_08890</name>
</gene>
<dbReference type="SUPFAM" id="SSF75304">
    <property type="entry name" value="Amidase signature (AS) enzymes"/>
    <property type="match status" value="1"/>
</dbReference>
<evidence type="ECO:0000313" key="3">
    <source>
        <dbReference type="EMBL" id="MFC5641477.1"/>
    </source>
</evidence>
<evidence type="ECO:0000313" key="4">
    <source>
        <dbReference type="Proteomes" id="UP001596066"/>
    </source>
</evidence>
<evidence type="ECO:0000259" key="2">
    <source>
        <dbReference type="Pfam" id="PF01425"/>
    </source>
</evidence>
<dbReference type="InterPro" id="IPR020556">
    <property type="entry name" value="Amidase_CS"/>
</dbReference>
<dbReference type="Pfam" id="PF01425">
    <property type="entry name" value="Amidase"/>
    <property type="match status" value="1"/>
</dbReference>
<dbReference type="InterPro" id="IPR000120">
    <property type="entry name" value="Amidase"/>
</dbReference>
<comment type="similarity">
    <text evidence="1">Belongs to the amidase family.</text>
</comment>
<protein>
    <submittedName>
        <fullName evidence="3">Amidase</fullName>
    </submittedName>
</protein>